<comment type="caution">
    <text evidence="15">The sequence shown here is derived from an EMBL/GenBank/DDBJ whole genome shotgun (WGS) entry which is preliminary data.</text>
</comment>
<dbReference type="Pfam" id="PF17900">
    <property type="entry name" value="Peptidase_M1_N"/>
    <property type="match status" value="1"/>
</dbReference>
<dbReference type="Pfam" id="PF11838">
    <property type="entry name" value="ERAP1_C"/>
    <property type="match status" value="1"/>
</dbReference>
<dbReference type="EMBL" id="JAEUBE010000183">
    <property type="protein sequence ID" value="KAH3667298.1"/>
    <property type="molecule type" value="Genomic_DNA"/>
</dbReference>
<dbReference type="GO" id="GO:0008270">
    <property type="term" value="F:zinc ion binding"/>
    <property type="evidence" value="ECO:0007669"/>
    <property type="project" value="UniProtKB-UniRule"/>
</dbReference>
<dbReference type="InterPro" id="IPR042097">
    <property type="entry name" value="Aminopeptidase_N-like_N_sf"/>
</dbReference>
<evidence type="ECO:0000313" key="16">
    <source>
        <dbReference type="Proteomes" id="UP000769157"/>
    </source>
</evidence>
<dbReference type="FunFam" id="2.60.40.1730:FF:000002">
    <property type="entry name" value="Aminopeptidase"/>
    <property type="match status" value="1"/>
</dbReference>
<dbReference type="FunFam" id="1.25.50.20:FF:000002">
    <property type="entry name" value="Aminopeptidase"/>
    <property type="match status" value="1"/>
</dbReference>
<reference evidence="15" key="2">
    <citation type="submission" date="2021-01" db="EMBL/GenBank/DDBJ databases">
        <authorList>
            <person name="Schikora-Tamarit M.A."/>
        </authorList>
    </citation>
    <scope>NUCLEOTIDE SEQUENCE</scope>
    <source>
        <strain evidence="15">CBS6075</strain>
    </source>
</reference>
<evidence type="ECO:0000256" key="2">
    <source>
        <dbReference type="ARBA" id="ARBA00022438"/>
    </source>
</evidence>
<protein>
    <recommendedName>
        <fullName evidence="11">Aminopeptidase</fullName>
        <ecNumber evidence="11">3.4.11.-</ecNumber>
    </recommendedName>
</protein>
<dbReference type="GO" id="GO:0016020">
    <property type="term" value="C:membrane"/>
    <property type="evidence" value="ECO:0007669"/>
    <property type="project" value="TreeGrafter"/>
</dbReference>
<evidence type="ECO:0000256" key="9">
    <source>
        <dbReference type="PIRSR" id="PIRSR634016-3"/>
    </source>
</evidence>
<evidence type="ECO:0000256" key="10">
    <source>
        <dbReference type="PIRSR" id="PIRSR634016-4"/>
    </source>
</evidence>
<evidence type="ECO:0000259" key="13">
    <source>
        <dbReference type="Pfam" id="PF11838"/>
    </source>
</evidence>
<dbReference type="PRINTS" id="PR00756">
    <property type="entry name" value="ALADIPTASE"/>
</dbReference>
<feature type="domain" description="Peptidase M1 membrane alanine aminopeptidase" evidence="12">
    <location>
        <begin position="234"/>
        <end position="450"/>
    </location>
</feature>
<accession>A0A9P8P7Q1</accession>
<evidence type="ECO:0000256" key="6">
    <source>
        <dbReference type="ARBA" id="ARBA00022833"/>
    </source>
</evidence>
<dbReference type="Proteomes" id="UP000769157">
    <property type="component" value="Unassembled WGS sequence"/>
</dbReference>
<dbReference type="FunFam" id="1.10.390.10:FF:000001">
    <property type="entry name" value="Aminopeptidase"/>
    <property type="match status" value="1"/>
</dbReference>
<feature type="domain" description="Aminopeptidase N-like N-terminal" evidence="14">
    <location>
        <begin position="14"/>
        <end position="198"/>
    </location>
</feature>
<feature type="site" description="Transition state stabilizer" evidence="10">
    <location>
        <position position="391"/>
    </location>
</feature>
<dbReference type="InterPro" id="IPR014782">
    <property type="entry name" value="Peptidase_M1_dom"/>
</dbReference>
<dbReference type="FunFam" id="2.60.40.1910:FF:000004">
    <property type="entry name" value="Aminopeptidase"/>
    <property type="match status" value="1"/>
</dbReference>
<dbReference type="InterPro" id="IPR027268">
    <property type="entry name" value="Peptidase_M4/M1_CTD_sf"/>
</dbReference>
<dbReference type="GO" id="GO:0043171">
    <property type="term" value="P:peptide catabolic process"/>
    <property type="evidence" value="ECO:0007669"/>
    <property type="project" value="TreeGrafter"/>
</dbReference>
<keyword evidence="3 11" id="KW-0645">Protease</keyword>
<dbReference type="EC" id="3.4.11.-" evidence="11"/>
<dbReference type="Pfam" id="PF01433">
    <property type="entry name" value="Peptidase_M1"/>
    <property type="match status" value="1"/>
</dbReference>
<reference evidence="15" key="1">
    <citation type="journal article" date="2021" name="Open Biol.">
        <title>Shared evolutionary footprints suggest mitochondrial oxidative damage underlies multiple complex I losses in fungi.</title>
        <authorList>
            <person name="Schikora-Tamarit M.A."/>
            <person name="Marcet-Houben M."/>
            <person name="Nosek J."/>
            <person name="Gabaldon T."/>
        </authorList>
    </citation>
    <scope>NUCLEOTIDE SEQUENCE</scope>
    <source>
        <strain evidence="15">CBS6075</strain>
    </source>
</reference>
<dbReference type="AlphaFoldDB" id="A0A9P8P7Q1"/>
<evidence type="ECO:0000256" key="4">
    <source>
        <dbReference type="ARBA" id="ARBA00022723"/>
    </source>
</evidence>
<dbReference type="InterPro" id="IPR045357">
    <property type="entry name" value="Aminopeptidase_N-like_N"/>
</dbReference>
<evidence type="ECO:0000259" key="14">
    <source>
        <dbReference type="Pfam" id="PF17900"/>
    </source>
</evidence>
<evidence type="ECO:0000256" key="1">
    <source>
        <dbReference type="ARBA" id="ARBA00010136"/>
    </source>
</evidence>
<dbReference type="SUPFAM" id="SSF55486">
    <property type="entry name" value="Metalloproteases ('zincins'), catalytic domain"/>
    <property type="match status" value="1"/>
</dbReference>
<dbReference type="Gene3D" id="2.60.40.1730">
    <property type="entry name" value="tricorn interacting facor f3 domain"/>
    <property type="match status" value="1"/>
</dbReference>
<keyword evidence="16" id="KW-1185">Reference proteome</keyword>
<evidence type="ECO:0000259" key="12">
    <source>
        <dbReference type="Pfam" id="PF01433"/>
    </source>
</evidence>
<dbReference type="GO" id="GO:0042277">
    <property type="term" value="F:peptide binding"/>
    <property type="evidence" value="ECO:0007669"/>
    <property type="project" value="TreeGrafter"/>
</dbReference>
<feature type="binding site" evidence="9">
    <location>
        <position position="305"/>
    </location>
    <ligand>
        <name>Zn(2+)</name>
        <dbReference type="ChEBI" id="CHEBI:29105"/>
        <note>catalytic</note>
    </ligand>
</feature>
<proteinExistence type="inferred from homology"/>
<evidence type="ECO:0000256" key="5">
    <source>
        <dbReference type="ARBA" id="ARBA00022801"/>
    </source>
</evidence>
<feature type="binding site" evidence="9">
    <location>
        <position position="309"/>
    </location>
    <ligand>
        <name>Zn(2+)</name>
        <dbReference type="ChEBI" id="CHEBI:29105"/>
        <note>catalytic</note>
    </ligand>
</feature>
<dbReference type="OrthoDB" id="10031169at2759"/>
<evidence type="ECO:0000256" key="3">
    <source>
        <dbReference type="ARBA" id="ARBA00022670"/>
    </source>
</evidence>
<dbReference type="GO" id="GO:0006508">
    <property type="term" value="P:proteolysis"/>
    <property type="evidence" value="ECO:0007669"/>
    <property type="project" value="UniProtKB-KW"/>
</dbReference>
<dbReference type="InterPro" id="IPR034016">
    <property type="entry name" value="M1_APN-typ"/>
</dbReference>
<keyword evidence="2 11" id="KW-0031">Aminopeptidase</keyword>
<sequence>MSVPKRQVLPTNVKPVHYDVSLKPDLTTFKFDGEVAIDLKVQETSDFIELHALEIEFLEVQLKTSGGEYKPTKTTSSEKDQSTTFKFDESVLKEGETVQLAIKFIGELNDQLAGFYRSSYTENGETKYLATTQFEATDARRAFPSFDEPNLKATFSITLTAEKHYTFLSNMDVKEETLVSDTLKKVVFNKTPPMSTYLVAFIVGELNYVESEYKFRDVPIRVYTTPGYEADAKYSAELAAKALEYYEKVFDIPYPLPKMDMVGIHDFAAGAMENWGLVTYRMVDLMIGEKSSNAAKLRVSEVVAHELAHQWFGNICTMDFWDSLWLNESFATYMSFKCCDYLEKDWKIWENFVNDSFQTALSLDSLRSSHPIEVPVASADEINQIFDAISYEKGSSVLRMLDNWLGTENFIKGVSHYLNKHKYGNAVTEALWDSLAQVSGKDVNSAMQVWTKSVGYPLVQVSEKDGKVSVSQQRFLTTGDVKPEDDKTVFPIFLNLKTDSGIDNIVLDKKEATLDVKSSDFFKVNGNSTGVFRVNYEPERWTALGAASDKLSVEDKVGLLSDAGALSVAGIAKTTSLLTLVSEFKDEESYFVLSQLVSRLESLKAAWIFEDESVKAALESLVRDLISEKSHQKGWVFNSSDSFLDQSLKTLLFKAASSNKDEKTVEASKSIFAKYIAGDKSALDPNLRDSVFSVVASTGSQKEFDALLNIYKTSQISDEQITALRSLGKFSDEALLDKALSFVLDGTVRKQDIWIPMVGMSGSRIGIEKVFNFLTTNWDQIIKLVPTSLPLFGGVISIAIGRFTKKEHYDQIKAFFADKDTKAFDQKLAQGLESIEGKIKWLERDSENVAQWLKEHKYLK</sequence>
<dbReference type="GeneID" id="70234914"/>
<keyword evidence="6 9" id="KW-0862">Zinc</keyword>
<feature type="active site" description="Proton acceptor" evidence="8">
    <location>
        <position position="306"/>
    </location>
</feature>
<evidence type="ECO:0000256" key="8">
    <source>
        <dbReference type="PIRSR" id="PIRSR634016-1"/>
    </source>
</evidence>
<dbReference type="PANTHER" id="PTHR11533:SF174">
    <property type="entry name" value="PUROMYCIN-SENSITIVE AMINOPEPTIDASE-RELATED"/>
    <property type="match status" value="1"/>
</dbReference>
<evidence type="ECO:0000313" key="15">
    <source>
        <dbReference type="EMBL" id="KAH3667298.1"/>
    </source>
</evidence>
<keyword evidence="4 9" id="KW-0479">Metal-binding</keyword>
<feature type="domain" description="ERAP1-like C-terminal" evidence="13">
    <location>
        <begin position="521"/>
        <end position="836"/>
    </location>
</feature>
<dbReference type="InterPro" id="IPR050344">
    <property type="entry name" value="Peptidase_M1_aminopeptidases"/>
</dbReference>
<organism evidence="15 16">
    <name type="scientific">Ogataea philodendri</name>
    <dbReference type="NCBI Taxonomy" id="1378263"/>
    <lineage>
        <taxon>Eukaryota</taxon>
        <taxon>Fungi</taxon>
        <taxon>Dikarya</taxon>
        <taxon>Ascomycota</taxon>
        <taxon>Saccharomycotina</taxon>
        <taxon>Pichiomycetes</taxon>
        <taxon>Pichiales</taxon>
        <taxon>Pichiaceae</taxon>
        <taxon>Ogataea</taxon>
    </lineage>
</organism>
<dbReference type="InterPro" id="IPR024571">
    <property type="entry name" value="ERAP1-like_C_dom"/>
</dbReference>
<dbReference type="PANTHER" id="PTHR11533">
    <property type="entry name" value="PROTEASE M1 ZINC METALLOPROTEASE"/>
    <property type="match status" value="1"/>
</dbReference>
<dbReference type="GO" id="GO:0070006">
    <property type="term" value="F:metalloaminopeptidase activity"/>
    <property type="evidence" value="ECO:0007669"/>
    <property type="project" value="TreeGrafter"/>
</dbReference>
<comment type="similarity">
    <text evidence="1 11">Belongs to the peptidase M1 family.</text>
</comment>
<keyword evidence="7 11" id="KW-0482">Metalloprotease</keyword>
<dbReference type="Gene3D" id="1.25.50.20">
    <property type="match status" value="1"/>
</dbReference>
<dbReference type="CDD" id="cd09601">
    <property type="entry name" value="M1_APN-Q_like"/>
    <property type="match status" value="1"/>
</dbReference>
<feature type="binding site" evidence="9">
    <location>
        <position position="328"/>
    </location>
    <ligand>
        <name>Zn(2+)</name>
        <dbReference type="ChEBI" id="CHEBI:29105"/>
        <note>catalytic</note>
    </ligand>
</feature>
<gene>
    <name evidence="15" type="ORF">OGAPHI_002947</name>
</gene>
<dbReference type="GO" id="GO:0005737">
    <property type="term" value="C:cytoplasm"/>
    <property type="evidence" value="ECO:0007669"/>
    <property type="project" value="TreeGrafter"/>
</dbReference>
<keyword evidence="5 11" id="KW-0378">Hydrolase</keyword>
<evidence type="ECO:0000256" key="11">
    <source>
        <dbReference type="RuleBase" id="RU364040"/>
    </source>
</evidence>
<dbReference type="Gene3D" id="2.60.40.1910">
    <property type="match status" value="1"/>
</dbReference>
<dbReference type="RefSeq" id="XP_046062110.1">
    <property type="nucleotide sequence ID" value="XM_046203872.1"/>
</dbReference>
<dbReference type="SUPFAM" id="SSF63737">
    <property type="entry name" value="Leukotriene A4 hydrolase N-terminal domain"/>
    <property type="match status" value="1"/>
</dbReference>
<dbReference type="InterPro" id="IPR001930">
    <property type="entry name" value="Peptidase_M1"/>
</dbReference>
<dbReference type="Gene3D" id="1.10.390.10">
    <property type="entry name" value="Neutral Protease Domain 2"/>
    <property type="match status" value="1"/>
</dbReference>
<comment type="cofactor">
    <cofactor evidence="9 11">
        <name>Zn(2+)</name>
        <dbReference type="ChEBI" id="CHEBI:29105"/>
    </cofactor>
    <text evidence="9 11">Binds 1 zinc ion per subunit.</text>
</comment>
<evidence type="ECO:0000256" key="7">
    <source>
        <dbReference type="ARBA" id="ARBA00023049"/>
    </source>
</evidence>
<name>A0A9P8P7Q1_9ASCO</name>